<reference evidence="1" key="1">
    <citation type="submission" date="2024-03" db="EMBL/GenBank/DDBJ databases">
        <authorList>
            <person name="Plomp N."/>
            <person name="Harmsen H.J."/>
        </authorList>
    </citation>
    <scope>NUCLEOTIDE SEQUENCE</scope>
    <source>
        <strain evidence="1">HTF-128</strain>
    </source>
</reference>
<organism evidence="1 2">
    <name type="scientific">Faecalibacterium wellingii</name>
    <dbReference type="NCBI Taxonomy" id="2929491"/>
    <lineage>
        <taxon>Bacteria</taxon>
        <taxon>Bacillati</taxon>
        <taxon>Bacillota</taxon>
        <taxon>Clostridia</taxon>
        <taxon>Eubacteriales</taxon>
        <taxon>Oscillospiraceae</taxon>
        <taxon>Faecalibacterium</taxon>
    </lineage>
</organism>
<dbReference type="AlphaFoldDB" id="A0AB35Y6D3"/>
<protein>
    <recommendedName>
        <fullName evidence="3">RES domain-containing protein</fullName>
    </recommendedName>
</protein>
<accession>A0AB35Y6D3</accession>
<evidence type="ECO:0000313" key="1">
    <source>
        <dbReference type="EMBL" id="MEJ5196173.1"/>
    </source>
</evidence>
<name>A0AB35Y6D3_9FIRM</name>
<comment type="caution">
    <text evidence="1">The sequence shown here is derived from an EMBL/GenBank/DDBJ whole genome shotgun (WGS) entry which is preliminary data.</text>
</comment>
<gene>
    <name evidence="1" type="ORF">WF834_08295</name>
</gene>
<evidence type="ECO:0000313" key="2">
    <source>
        <dbReference type="Proteomes" id="UP001373196"/>
    </source>
</evidence>
<sequence>MSYQNIMSAPLFDFGDIKKSEATIKNTWNEFRIALANKAFKYDEVDSALTTTFLKVFDDLFSNCCAQLECSLSSFQANGYLARGTKLKALETVSYDRFLPKAEFINEDNRFSPVGVEWLYLAWSNDKNLADKCTIKECRASTGNRFGICSFEINSANKDKKIIDLTLADEMTYEDINSQLENSGKVYFSRCYERSMKAGRAVTLTENEINEMKVEISFWALHTYLKLLSEQIFTPLADADDKSLMYAPFQCMAKYFLNEGYVGIKYKSTVCTGAKDIVLFDKTMATPVGTIQDFII</sequence>
<evidence type="ECO:0008006" key="3">
    <source>
        <dbReference type="Google" id="ProtNLM"/>
    </source>
</evidence>
<dbReference type="Proteomes" id="UP001373196">
    <property type="component" value="Unassembled WGS sequence"/>
</dbReference>
<dbReference type="RefSeq" id="WP_339395539.1">
    <property type="nucleotide sequence ID" value="NZ_JBBFGL010000007.1"/>
</dbReference>
<dbReference type="EMBL" id="JBBFGL010000007">
    <property type="protein sequence ID" value="MEJ5196173.1"/>
    <property type="molecule type" value="Genomic_DNA"/>
</dbReference>
<proteinExistence type="predicted"/>